<dbReference type="AlphaFoldDB" id="F9CWB3"/>
<evidence type="ECO:0000313" key="2">
    <source>
        <dbReference type="Proteomes" id="UP000004440"/>
    </source>
</evidence>
<accession>F9CWB3</accession>
<dbReference type="STRING" id="1001994.MY1_0803"/>
<name>F9CWB3_9ARCH</name>
<reference evidence="1 2" key="1">
    <citation type="journal article" date="2011" name="J. Bacteriol.">
        <title>Genome Sequence of an Ammonia-Oxidizing Soil Archaeon, "Candidatus Nitrosoarchaeum koreensis" MY1.</title>
        <authorList>
            <person name="Kim B.K."/>
            <person name="Jung M.Y."/>
            <person name="Yu D.S."/>
            <person name="Park S.J."/>
            <person name="Oh T.K."/>
            <person name="Rhee S.K."/>
            <person name="Kim J.F."/>
        </authorList>
    </citation>
    <scope>NUCLEOTIDE SEQUENCE [LARGE SCALE GENOMIC DNA]</scope>
    <source>
        <strain evidence="1 2">MY1</strain>
    </source>
</reference>
<proteinExistence type="predicted"/>
<organism evidence="1 2">
    <name type="scientific">Nitrosarchaeum koreense MY1</name>
    <dbReference type="NCBI Taxonomy" id="1001994"/>
    <lineage>
        <taxon>Archaea</taxon>
        <taxon>Nitrososphaerota</taxon>
        <taxon>Nitrososphaeria</taxon>
        <taxon>Nitrosopumilales</taxon>
        <taxon>Nitrosopumilaceae</taxon>
        <taxon>Nitrosarchaeum</taxon>
    </lineage>
</organism>
<comment type="caution">
    <text evidence="1">The sequence shown here is derived from an EMBL/GenBank/DDBJ whole genome shotgun (WGS) entry which is preliminary data.</text>
</comment>
<gene>
    <name evidence="1" type="ORF">MY1_0803</name>
</gene>
<protein>
    <submittedName>
        <fullName evidence="1">Uncharacterized protein</fullName>
    </submittedName>
</protein>
<keyword evidence="2" id="KW-1185">Reference proteome</keyword>
<dbReference type="EMBL" id="AFPU01000001">
    <property type="protein sequence ID" value="EGP93565.1"/>
    <property type="molecule type" value="Genomic_DNA"/>
</dbReference>
<sequence>MIVVLKESILNCFNDLKEKDFDDELALKNLNESITEYKEYKLSLKEK</sequence>
<dbReference type="Proteomes" id="UP000004440">
    <property type="component" value="Unassembled WGS sequence"/>
</dbReference>
<evidence type="ECO:0000313" key="1">
    <source>
        <dbReference type="EMBL" id="EGP93565.1"/>
    </source>
</evidence>